<keyword evidence="2" id="KW-1185">Reference proteome</keyword>
<evidence type="ECO:0000313" key="2">
    <source>
        <dbReference type="Proteomes" id="UP000253551"/>
    </source>
</evidence>
<dbReference type="AlphaFoldDB" id="A0A367ITN7"/>
<comment type="caution">
    <text evidence="1">The sequence shown here is derived from an EMBL/GenBank/DDBJ whole genome shotgun (WGS) entry which is preliminary data.</text>
</comment>
<organism evidence="1 2">
    <name type="scientific">Rhizopus stolonifer</name>
    <name type="common">Rhizopus nigricans</name>
    <dbReference type="NCBI Taxonomy" id="4846"/>
    <lineage>
        <taxon>Eukaryota</taxon>
        <taxon>Fungi</taxon>
        <taxon>Fungi incertae sedis</taxon>
        <taxon>Mucoromycota</taxon>
        <taxon>Mucoromycotina</taxon>
        <taxon>Mucoromycetes</taxon>
        <taxon>Mucorales</taxon>
        <taxon>Mucorineae</taxon>
        <taxon>Rhizopodaceae</taxon>
        <taxon>Rhizopus</taxon>
    </lineage>
</organism>
<protein>
    <submittedName>
        <fullName evidence="1">Uncharacterized protein</fullName>
    </submittedName>
</protein>
<gene>
    <name evidence="1" type="ORF">CU098_005834</name>
</gene>
<dbReference type="EMBL" id="PJQM01005701">
    <property type="protein sequence ID" value="RCH81028.1"/>
    <property type="molecule type" value="Genomic_DNA"/>
</dbReference>
<proteinExistence type="predicted"/>
<sequence>MLDSNDCSIVEDINSNGDDKTVDKEDVSEEIADIDKIMVISMPLANHALAVKEGMEFEYRGECSTFPWALIKTGCSCSLPRTLLMQSTLHFVKSL</sequence>
<name>A0A367ITN7_RHIST</name>
<dbReference type="Proteomes" id="UP000253551">
    <property type="component" value="Unassembled WGS sequence"/>
</dbReference>
<accession>A0A367ITN7</accession>
<evidence type="ECO:0000313" key="1">
    <source>
        <dbReference type="EMBL" id="RCH81028.1"/>
    </source>
</evidence>
<reference evidence="1 2" key="1">
    <citation type="journal article" date="2018" name="G3 (Bethesda)">
        <title>Phylogenetic and Phylogenomic Definition of Rhizopus Species.</title>
        <authorList>
            <person name="Gryganskyi A.P."/>
            <person name="Golan J."/>
            <person name="Dolatabadi S."/>
            <person name="Mondo S."/>
            <person name="Robb S."/>
            <person name="Idnurm A."/>
            <person name="Muszewska A."/>
            <person name="Steczkiewicz K."/>
            <person name="Masonjones S."/>
            <person name="Liao H.L."/>
            <person name="Gajdeczka M.T."/>
            <person name="Anike F."/>
            <person name="Vuek A."/>
            <person name="Anishchenko I.M."/>
            <person name="Voigt K."/>
            <person name="de Hoog G.S."/>
            <person name="Smith M.E."/>
            <person name="Heitman J."/>
            <person name="Vilgalys R."/>
            <person name="Stajich J.E."/>
        </authorList>
    </citation>
    <scope>NUCLEOTIDE SEQUENCE [LARGE SCALE GENOMIC DNA]</scope>
    <source>
        <strain evidence="1 2">LSU 92-RS-03</strain>
    </source>
</reference>